<dbReference type="InterPro" id="IPR045857">
    <property type="entry name" value="O16G_dom_2"/>
</dbReference>
<keyword evidence="3" id="KW-0472">Membrane</keyword>
<dbReference type="AlphaFoldDB" id="A0AAW1U918"/>
<dbReference type="GO" id="GO:0015180">
    <property type="term" value="F:L-alanine transmembrane transporter activity"/>
    <property type="evidence" value="ECO:0007669"/>
    <property type="project" value="TreeGrafter"/>
</dbReference>
<dbReference type="GO" id="GO:0016324">
    <property type="term" value="C:apical plasma membrane"/>
    <property type="evidence" value="ECO:0007669"/>
    <property type="project" value="TreeGrafter"/>
</dbReference>
<feature type="domain" description="Glycosyl hydrolase family 13 catalytic" evidence="4">
    <location>
        <begin position="120"/>
        <end position="313"/>
    </location>
</feature>
<dbReference type="Gene3D" id="2.60.40.1180">
    <property type="entry name" value="Golgi alpha-mannosidase II"/>
    <property type="match status" value="1"/>
</dbReference>
<dbReference type="PANTHER" id="PTHR46673:SF1">
    <property type="entry name" value="4F2 CELL-SURFACE ANTIGEN HEAVY CHAIN"/>
    <property type="match status" value="1"/>
</dbReference>
<organism evidence="6 7">
    <name type="scientific">Henosepilachna vigintioctopunctata</name>
    <dbReference type="NCBI Taxonomy" id="420089"/>
    <lineage>
        <taxon>Eukaryota</taxon>
        <taxon>Metazoa</taxon>
        <taxon>Ecdysozoa</taxon>
        <taxon>Arthropoda</taxon>
        <taxon>Hexapoda</taxon>
        <taxon>Insecta</taxon>
        <taxon>Pterygota</taxon>
        <taxon>Neoptera</taxon>
        <taxon>Endopterygota</taxon>
        <taxon>Coleoptera</taxon>
        <taxon>Polyphaga</taxon>
        <taxon>Cucujiformia</taxon>
        <taxon>Coccinelloidea</taxon>
        <taxon>Coccinellidae</taxon>
        <taxon>Epilachninae</taxon>
        <taxon>Epilachnini</taxon>
        <taxon>Henosepilachna</taxon>
    </lineage>
</organism>
<dbReference type="Gene3D" id="3.20.20.80">
    <property type="entry name" value="Glycosidases"/>
    <property type="match status" value="1"/>
</dbReference>
<proteinExistence type="predicted"/>
<dbReference type="InterPro" id="IPR013780">
    <property type="entry name" value="Glyco_hydro_b"/>
</dbReference>
<dbReference type="InterPro" id="IPR042280">
    <property type="entry name" value="SLC3A2"/>
</dbReference>
<dbReference type="InterPro" id="IPR006047">
    <property type="entry name" value="GH13_cat_dom"/>
</dbReference>
<dbReference type="InterPro" id="IPR017853">
    <property type="entry name" value="GH"/>
</dbReference>
<gene>
    <name evidence="6" type="ORF">WA026_018677</name>
</gene>
<dbReference type="Pfam" id="PF16028">
    <property type="entry name" value="SLC3A2_N"/>
    <property type="match status" value="1"/>
</dbReference>
<dbReference type="GO" id="GO:0015173">
    <property type="term" value="F:aromatic amino acid transmembrane transporter activity"/>
    <property type="evidence" value="ECO:0007669"/>
    <property type="project" value="TreeGrafter"/>
</dbReference>
<evidence type="ECO:0000259" key="4">
    <source>
        <dbReference type="Pfam" id="PF00128"/>
    </source>
</evidence>
<dbReference type="SUPFAM" id="SSF51445">
    <property type="entry name" value="(Trans)glycosidases"/>
    <property type="match status" value="1"/>
</dbReference>
<dbReference type="GO" id="GO:0015823">
    <property type="term" value="P:phenylalanine transport"/>
    <property type="evidence" value="ECO:0007669"/>
    <property type="project" value="TreeGrafter"/>
</dbReference>
<dbReference type="GO" id="GO:1903801">
    <property type="term" value="P:L-leucine import across plasma membrane"/>
    <property type="evidence" value="ECO:0007669"/>
    <property type="project" value="TreeGrafter"/>
</dbReference>
<evidence type="ECO:0000259" key="5">
    <source>
        <dbReference type="Pfam" id="PF16028"/>
    </source>
</evidence>
<dbReference type="Gene3D" id="3.90.400.10">
    <property type="entry name" value="Oligo-1,6-glucosidase, Domain 2"/>
    <property type="match status" value="1"/>
</dbReference>
<accession>A0AAW1U918</accession>
<feature type="domain" description="Solute carrier family 3 member 2 N-terminal" evidence="5">
    <location>
        <begin position="8"/>
        <end position="83"/>
    </location>
</feature>
<dbReference type="Proteomes" id="UP001431783">
    <property type="component" value="Unassembled WGS sequence"/>
</dbReference>
<dbReference type="EMBL" id="JARQZJ010000042">
    <property type="protein sequence ID" value="KAK9877573.1"/>
    <property type="molecule type" value="Genomic_DNA"/>
</dbReference>
<dbReference type="GO" id="GO:0016323">
    <property type="term" value="C:basolateral plasma membrane"/>
    <property type="evidence" value="ECO:0007669"/>
    <property type="project" value="TreeGrafter"/>
</dbReference>
<evidence type="ECO:0000256" key="2">
    <source>
        <dbReference type="ARBA" id="ARBA00012741"/>
    </source>
</evidence>
<protein>
    <recommendedName>
        <fullName evidence="2">alpha-glucosidase</fullName>
        <ecNumber evidence="2">3.2.1.20</ecNumber>
    </recommendedName>
</protein>
<evidence type="ECO:0000313" key="6">
    <source>
        <dbReference type="EMBL" id="KAK9877573.1"/>
    </source>
</evidence>
<sequence>MLGLNRTMKIEEGELKTAFAAMGKEELMKFANNPFWVRMRWFLFILFWLVWLGMLLGAITIIYSAPKCNPPPPREWWEEGPLVEIKPDVKSDQLKFLKDNEVKGLIIEWPEDSYSEINDDNNVIKLLKVAKEIDIPIALDLEASMSNIWFEKSESRTGFEDYYIWRASDNVNASGSPEPPNNWISRKNESSWKYSTVRKEFYYAPEGWPQLNFRNKNVTEEFSKVLKTFIDKGAKGFRIRDAHILLVDANFENQTPDNSKEVKEKGYFLTDYGFYVHSKTESLDELGPVLKNWRNIVKNLTNNGVFMVKNILDKMEAYKVDGSFVVDLPAQSNVFNKPLFEAEKVVHSLEHIFKTQRIDWPLWTHKSAALPSDVYDSITYLLPGVPLLEGGEAVDKQLAQIRKTPSIMHGNFEYKAIANKTVLSFSRQAPGSPGVLVAVNPSNDTVKVNFLQDMNNISEEVTIRFTSKNFNETNYEIGSKKDANNIFISPRASLVLFYTYQKNEE</sequence>
<dbReference type="Pfam" id="PF00128">
    <property type="entry name" value="Alpha-amylase"/>
    <property type="match status" value="1"/>
</dbReference>
<keyword evidence="7" id="KW-1185">Reference proteome</keyword>
<evidence type="ECO:0000313" key="7">
    <source>
        <dbReference type="Proteomes" id="UP001431783"/>
    </source>
</evidence>
<dbReference type="GO" id="GO:1904273">
    <property type="term" value="P:L-alanine import across plasma membrane"/>
    <property type="evidence" value="ECO:0007669"/>
    <property type="project" value="TreeGrafter"/>
</dbReference>
<evidence type="ECO:0000256" key="1">
    <source>
        <dbReference type="ARBA" id="ARBA00001657"/>
    </source>
</evidence>
<dbReference type="InterPro" id="IPR031984">
    <property type="entry name" value="SLC3A2_N"/>
</dbReference>
<dbReference type="GO" id="GO:0005975">
    <property type="term" value="P:carbohydrate metabolic process"/>
    <property type="evidence" value="ECO:0007669"/>
    <property type="project" value="InterPro"/>
</dbReference>
<name>A0AAW1U918_9CUCU</name>
<comment type="caution">
    <text evidence="6">The sequence shown here is derived from an EMBL/GenBank/DDBJ whole genome shotgun (WGS) entry which is preliminary data.</text>
</comment>
<comment type="catalytic activity">
    <reaction evidence="1">
        <text>Hydrolysis of terminal, non-reducing (1-&gt;4)-linked alpha-D-glucose residues with release of alpha-D-glucose.</text>
        <dbReference type="EC" id="3.2.1.20"/>
    </reaction>
</comment>
<reference evidence="6 7" key="1">
    <citation type="submission" date="2023-03" db="EMBL/GenBank/DDBJ databases">
        <title>Genome insight into feeding habits of ladybird beetles.</title>
        <authorList>
            <person name="Li H.-S."/>
            <person name="Huang Y.-H."/>
            <person name="Pang H."/>
        </authorList>
    </citation>
    <scope>NUCLEOTIDE SEQUENCE [LARGE SCALE GENOMIC DNA]</scope>
    <source>
        <strain evidence="6">SYSU_2023b</strain>
        <tissue evidence="6">Whole body</tissue>
    </source>
</reference>
<keyword evidence="3" id="KW-0812">Transmembrane</keyword>
<dbReference type="PANTHER" id="PTHR46673">
    <property type="entry name" value="4F2 CELL-SURFACE ANTIGEN HEAVY CHAIN"/>
    <property type="match status" value="1"/>
</dbReference>
<keyword evidence="3" id="KW-1133">Transmembrane helix</keyword>
<evidence type="ECO:0000256" key="3">
    <source>
        <dbReference type="SAM" id="Phobius"/>
    </source>
</evidence>
<feature type="transmembrane region" description="Helical" evidence="3">
    <location>
        <begin position="41"/>
        <end position="63"/>
    </location>
</feature>
<dbReference type="GO" id="GO:0015190">
    <property type="term" value="F:L-leucine transmembrane transporter activity"/>
    <property type="evidence" value="ECO:0007669"/>
    <property type="project" value="TreeGrafter"/>
</dbReference>
<dbReference type="GO" id="GO:0004558">
    <property type="term" value="F:alpha-1,4-glucosidase activity"/>
    <property type="evidence" value="ECO:0007669"/>
    <property type="project" value="UniProtKB-EC"/>
</dbReference>
<dbReference type="EC" id="3.2.1.20" evidence="2"/>